<dbReference type="SUPFAM" id="SSF55781">
    <property type="entry name" value="GAF domain-like"/>
    <property type="match status" value="1"/>
</dbReference>
<evidence type="ECO:0000313" key="6">
    <source>
        <dbReference type="EMBL" id="MDZ8117626.1"/>
    </source>
</evidence>
<evidence type="ECO:0000259" key="5">
    <source>
        <dbReference type="PROSITE" id="PS51078"/>
    </source>
</evidence>
<dbReference type="RefSeq" id="WP_322607426.1">
    <property type="nucleotide sequence ID" value="NZ_JARVCO010000002.1"/>
</dbReference>
<evidence type="ECO:0000256" key="2">
    <source>
        <dbReference type="ARBA" id="ARBA00023125"/>
    </source>
</evidence>
<reference evidence="6 7" key="1">
    <citation type="journal article" date="2024" name="Appl. Environ. Microbiol.">
        <title>Pontiella agarivorans sp. nov., a novel marine anaerobic bacterium capable of degrading macroalgal polysaccharides and fixing nitrogen.</title>
        <authorList>
            <person name="Liu N."/>
            <person name="Kivenson V."/>
            <person name="Peng X."/>
            <person name="Cui Z."/>
            <person name="Lankiewicz T.S."/>
            <person name="Gosselin K.M."/>
            <person name="English C.J."/>
            <person name="Blair E.M."/>
            <person name="O'Malley M.A."/>
            <person name="Valentine D.L."/>
        </authorList>
    </citation>
    <scope>NUCLEOTIDE SEQUENCE [LARGE SCALE GENOMIC DNA]</scope>
    <source>
        <strain evidence="6 7">NLcol2</strain>
    </source>
</reference>
<dbReference type="SMART" id="SM00346">
    <property type="entry name" value="HTH_ICLR"/>
    <property type="match status" value="1"/>
</dbReference>
<dbReference type="PANTHER" id="PTHR30136">
    <property type="entry name" value="HELIX-TURN-HELIX TRANSCRIPTIONAL REGULATOR, ICLR FAMILY"/>
    <property type="match status" value="1"/>
</dbReference>
<dbReference type="Pfam" id="PF01614">
    <property type="entry name" value="IclR_C"/>
    <property type="match status" value="1"/>
</dbReference>
<name>A0ABU5MUH8_9BACT</name>
<keyword evidence="7" id="KW-1185">Reference proteome</keyword>
<evidence type="ECO:0000259" key="4">
    <source>
        <dbReference type="PROSITE" id="PS51077"/>
    </source>
</evidence>
<keyword evidence="3" id="KW-0804">Transcription</keyword>
<dbReference type="PROSITE" id="PS51077">
    <property type="entry name" value="HTH_ICLR"/>
    <property type="match status" value="1"/>
</dbReference>
<dbReference type="Gene3D" id="3.30.450.40">
    <property type="match status" value="1"/>
</dbReference>
<feature type="domain" description="IclR-ED" evidence="5">
    <location>
        <begin position="71"/>
        <end position="254"/>
    </location>
</feature>
<dbReference type="InterPro" id="IPR014757">
    <property type="entry name" value="Tscrpt_reg_IclR_C"/>
</dbReference>
<sequence>MADNKYHVPNLERALHIFQLLADHPQGLTQKEMIDALEISKNSVYRITETLIDHGYIARDEPTRRYALTRKMMSLGATAMGDRKIVEASFSEMLDLRDAVNASVYLAVLEGTQGVILEQATGGSPFKFSVDLGSRFNLHSGAPGKALLAFLPDDERDIILSKITLTKFNDRTITTKKGLLAEISDIRKKGYATDLAEEFEGCHCVGTVIRDHAGYPIAMIWATGTSFNLTEASFPMVGKKVVATARRISRKFGYQD</sequence>
<dbReference type="SUPFAM" id="SSF46785">
    <property type="entry name" value="Winged helix' DNA-binding domain"/>
    <property type="match status" value="1"/>
</dbReference>
<dbReference type="Gene3D" id="1.10.10.10">
    <property type="entry name" value="Winged helix-like DNA-binding domain superfamily/Winged helix DNA-binding domain"/>
    <property type="match status" value="1"/>
</dbReference>
<proteinExistence type="predicted"/>
<dbReference type="InterPro" id="IPR036388">
    <property type="entry name" value="WH-like_DNA-bd_sf"/>
</dbReference>
<evidence type="ECO:0000256" key="1">
    <source>
        <dbReference type="ARBA" id="ARBA00023015"/>
    </source>
</evidence>
<keyword evidence="1" id="KW-0805">Transcription regulation</keyword>
<dbReference type="Proteomes" id="UP001290861">
    <property type="component" value="Unassembled WGS sequence"/>
</dbReference>
<dbReference type="InterPro" id="IPR036390">
    <property type="entry name" value="WH_DNA-bd_sf"/>
</dbReference>
<dbReference type="Pfam" id="PF09339">
    <property type="entry name" value="HTH_IclR"/>
    <property type="match status" value="1"/>
</dbReference>
<dbReference type="InterPro" id="IPR029016">
    <property type="entry name" value="GAF-like_dom_sf"/>
</dbReference>
<dbReference type="EMBL" id="JARVCO010000002">
    <property type="protein sequence ID" value="MDZ8117626.1"/>
    <property type="molecule type" value="Genomic_DNA"/>
</dbReference>
<feature type="domain" description="HTH iclR-type" evidence="4">
    <location>
        <begin position="8"/>
        <end position="70"/>
    </location>
</feature>
<evidence type="ECO:0000313" key="7">
    <source>
        <dbReference type="Proteomes" id="UP001290861"/>
    </source>
</evidence>
<evidence type="ECO:0000256" key="3">
    <source>
        <dbReference type="ARBA" id="ARBA00023163"/>
    </source>
</evidence>
<accession>A0ABU5MUH8</accession>
<organism evidence="6 7">
    <name type="scientific">Pontiella agarivorans</name>
    <dbReference type="NCBI Taxonomy" id="3038953"/>
    <lineage>
        <taxon>Bacteria</taxon>
        <taxon>Pseudomonadati</taxon>
        <taxon>Kiritimatiellota</taxon>
        <taxon>Kiritimatiellia</taxon>
        <taxon>Kiritimatiellales</taxon>
        <taxon>Pontiellaceae</taxon>
        <taxon>Pontiella</taxon>
    </lineage>
</organism>
<dbReference type="InterPro" id="IPR005471">
    <property type="entry name" value="Tscrpt_reg_IclR_N"/>
</dbReference>
<keyword evidence="2" id="KW-0238">DNA-binding</keyword>
<dbReference type="PANTHER" id="PTHR30136:SF24">
    <property type="entry name" value="HTH-TYPE TRANSCRIPTIONAL REPRESSOR ALLR"/>
    <property type="match status" value="1"/>
</dbReference>
<dbReference type="InterPro" id="IPR050707">
    <property type="entry name" value="HTH_MetabolicPath_Reg"/>
</dbReference>
<comment type="caution">
    <text evidence="6">The sequence shown here is derived from an EMBL/GenBank/DDBJ whole genome shotgun (WGS) entry which is preliminary data.</text>
</comment>
<protein>
    <submittedName>
        <fullName evidence="6">IclR family transcriptional regulator</fullName>
    </submittedName>
</protein>
<dbReference type="PROSITE" id="PS51078">
    <property type="entry name" value="ICLR_ED"/>
    <property type="match status" value="1"/>
</dbReference>
<gene>
    <name evidence="6" type="ORF">P9H32_03225</name>
</gene>